<gene>
    <name evidence="1" type="ORF">Amon02_000979500</name>
</gene>
<comment type="caution">
    <text evidence="1">The sequence shown here is derived from an EMBL/GenBank/DDBJ whole genome shotgun (WGS) entry which is preliminary data.</text>
</comment>
<proteinExistence type="predicted"/>
<accession>A0ACB5TVJ2</accession>
<reference evidence="1" key="1">
    <citation type="submission" date="2023-04" db="EMBL/GenBank/DDBJ databases">
        <title>Ambrosiozyma monospora NBRC 10751.</title>
        <authorList>
            <person name="Ichikawa N."/>
            <person name="Sato H."/>
            <person name="Tonouchi N."/>
        </authorList>
    </citation>
    <scope>NUCLEOTIDE SEQUENCE</scope>
    <source>
        <strain evidence="1">NBRC 10751</strain>
    </source>
</reference>
<evidence type="ECO:0000313" key="2">
    <source>
        <dbReference type="Proteomes" id="UP001165064"/>
    </source>
</evidence>
<dbReference type="Proteomes" id="UP001165064">
    <property type="component" value="Unassembled WGS sequence"/>
</dbReference>
<name>A0ACB5TVJ2_AMBMO</name>
<organism evidence="1 2">
    <name type="scientific">Ambrosiozyma monospora</name>
    <name type="common">Yeast</name>
    <name type="synonym">Endomycopsis monosporus</name>
    <dbReference type="NCBI Taxonomy" id="43982"/>
    <lineage>
        <taxon>Eukaryota</taxon>
        <taxon>Fungi</taxon>
        <taxon>Dikarya</taxon>
        <taxon>Ascomycota</taxon>
        <taxon>Saccharomycotina</taxon>
        <taxon>Pichiomycetes</taxon>
        <taxon>Pichiales</taxon>
        <taxon>Pichiaceae</taxon>
        <taxon>Ambrosiozyma</taxon>
    </lineage>
</organism>
<dbReference type="EMBL" id="BSXS01009515">
    <property type="protein sequence ID" value="GME95707.1"/>
    <property type="molecule type" value="Genomic_DNA"/>
</dbReference>
<evidence type="ECO:0000313" key="1">
    <source>
        <dbReference type="EMBL" id="GME95707.1"/>
    </source>
</evidence>
<keyword evidence="2" id="KW-1185">Reference proteome</keyword>
<protein>
    <submittedName>
        <fullName evidence="1">Unnamed protein product</fullName>
    </submittedName>
</protein>
<sequence>MSYNSTPPFTPTNKQSSTFPLSIDTSLASSAYQKPNQPFATTNSAPNRANQRKSSINDSLLSSTSNSLFDDSLVSAHLSLTDDEGTYLDDSYYSPISPVELGAPEECIAADFKMTPLPAALASTTHQHNQAACTPEASKNLLHELQRQTPQTAQPQQTSLYKRYPLKNEELEQFVIGPTTGFTLALTHSLGAGSNSYVQAGKLSLLNRNNIYSNPTDLVVAVKIPKSKNKVKFIEAETEFMLSLRRFQLQLRQQQPTQTKSDNSFPFIDAYGLYYLNRTQFPMIKRTDELPALVLSKMDMTLDEFIQMQLDNSYTTTDNNNTTPTPSANHDLVAIGTHNWWTLAHTSGFQID</sequence>